<dbReference type="InterPro" id="IPR045307">
    <property type="entry name" value="ADCK1_dom"/>
</dbReference>
<comment type="similarity">
    <text evidence="1">Belongs to the protein kinase superfamily. ADCK protein kinase family.</text>
</comment>
<keyword evidence="2" id="KW-0472">Membrane</keyword>
<dbReference type="InterPro" id="IPR051130">
    <property type="entry name" value="Mito_struct-func_regulator"/>
</dbReference>
<sequence>MMLVPSLHHWLARSQVIMKAPLWATPKRLLSQQLTVKRHVQKRKGLYVFISIPCLGVVYYASMDTKHKRRLRVTAQGMWRFWRSFRIGMTLSLDYWWSLYGLEEDGAAYAKAIAECHRRAAENILAGCLMNGGLYIKLGQGLVSMNHILPKEYVDTLAVLQDKALTRQADEVEQLFLEDFGKTPDEMFKKFSKEPVAAASLAQVHCAETHDGKQVAVKAQYIDLRDRFTGDIWTCEILLDMIAWMHPTFTFKWALQDLKETLAAELDFEEEARNAERCAEELSHLKYAYVPVVLWELGSKRVLTMEYIEGCKISDVECLKKMGFSLKDVNEKLINIFAEQIFHTGFVHADPHPGNVLVRKAADDSAQIVLLDHGLYDYLDPHNRISLCKLWKSIVLNDHASMKTYAAELGVQEYYMFCCLLAHRRLSFPPGGHAFLPRSREAFFALTKMERGRLREQGMASMMGVLKGMPSPMMLILRNINTIRSINKDHGYPVDRYTVMAKSAVRGEFNREGMTLLQRAACLWERTKFDLRLRSDSWRIWLLTTYLRLLTFFGRAPDTSAITAALQ</sequence>
<dbReference type="RefSeq" id="XP_014669950.1">
    <property type="nucleotide sequence ID" value="XM_014814464.1"/>
</dbReference>
<dbReference type="PANTHER" id="PTHR43173:SF28">
    <property type="entry name" value="AARF DOMAIN CONTAINING KINASE 5"/>
    <property type="match status" value="1"/>
</dbReference>
<organism evidence="4 5">
    <name type="scientific">Priapulus caudatus</name>
    <name type="common">Priapulid worm</name>
    <dbReference type="NCBI Taxonomy" id="37621"/>
    <lineage>
        <taxon>Eukaryota</taxon>
        <taxon>Metazoa</taxon>
        <taxon>Ecdysozoa</taxon>
        <taxon>Scalidophora</taxon>
        <taxon>Priapulida</taxon>
        <taxon>Priapulimorpha</taxon>
        <taxon>Priapulimorphida</taxon>
        <taxon>Priapulidae</taxon>
        <taxon>Priapulus</taxon>
    </lineage>
</organism>
<dbReference type="InterPro" id="IPR004147">
    <property type="entry name" value="ABC1_dom"/>
</dbReference>
<dbReference type="Pfam" id="PF03109">
    <property type="entry name" value="ABC1"/>
    <property type="match status" value="1"/>
</dbReference>
<protein>
    <submittedName>
        <fullName evidence="5">Uncharacterized aarF domain-containing protein kinase 5-like isoform X1</fullName>
    </submittedName>
</protein>
<proteinExistence type="inferred from homology"/>
<dbReference type="SUPFAM" id="SSF56112">
    <property type="entry name" value="Protein kinase-like (PK-like)"/>
    <property type="match status" value="1"/>
</dbReference>
<feature type="domain" description="ABC1 atypical kinase-like" evidence="3">
    <location>
        <begin position="160"/>
        <end position="405"/>
    </location>
</feature>
<dbReference type="Proteomes" id="UP000695022">
    <property type="component" value="Unplaced"/>
</dbReference>
<evidence type="ECO:0000259" key="3">
    <source>
        <dbReference type="Pfam" id="PF03109"/>
    </source>
</evidence>
<evidence type="ECO:0000313" key="5">
    <source>
        <dbReference type="RefSeq" id="XP_014669950.1"/>
    </source>
</evidence>
<name>A0ABM1ECM9_PRICU</name>
<evidence type="ECO:0000256" key="1">
    <source>
        <dbReference type="ARBA" id="ARBA00009670"/>
    </source>
</evidence>
<evidence type="ECO:0000256" key="2">
    <source>
        <dbReference type="SAM" id="Phobius"/>
    </source>
</evidence>
<dbReference type="Gene3D" id="1.10.510.10">
    <property type="entry name" value="Transferase(Phosphotransferase) domain 1"/>
    <property type="match status" value="1"/>
</dbReference>
<reference evidence="5" key="1">
    <citation type="submission" date="2025-08" db="UniProtKB">
        <authorList>
            <consortium name="RefSeq"/>
        </authorList>
    </citation>
    <scope>IDENTIFICATION</scope>
</reference>
<gene>
    <name evidence="5" type="primary">LOC106810967</name>
</gene>
<dbReference type="PANTHER" id="PTHR43173">
    <property type="entry name" value="ABC1 FAMILY PROTEIN"/>
    <property type="match status" value="1"/>
</dbReference>
<dbReference type="InterPro" id="IPR011009">
    <property type="entry name" value="Kinase-like_dom_sf"/>
</dbReference>
<evidence type="ECO:0000313" key="4">
    <source>
        <dbReference type="Proteomes" id="UP000695022"/>
    </source>
</evidence>
<keyword evidence="2" id="KW-0812">Transmembrane</keyword>
<feature type="transmembrane region" description="Helical" evidence="2">
    <location>
        <begin position="45"/>
        <end position="62"/>
    </location>
</feature>
<dbReference type="CDD" id="cd13969">
    <property type="entry name" value="ADCK1-like"/>
    <property type="match status" value="1"/>
</dbReference>
<keyword evidence="2" id="KW-1133">Transmembrane helix</keyword>
<dbReference type="GeneID" id="106810967"/>
<accession>A0ABM1ECM9</accession>
<keyword evidence="4" id="KW-1185">Reference proteome</keyword>